<keyword evidence="6" id="KW-1185">Reference proteome</keyword>
<feature type="domain" description="Gfo/Idh/MocA-like oxidoreductase C-terminal" evidence="4">
    <location>
        <begin position="137"/>
        <end position="347"/>
    </location>
</feature>
<reference evidence="5 6" key="1">
    <citation type="submission" date="2020-04" db="EMBL/GenBank/DDBJ databases">
        <title>Genomic insights into acetone-butanol-ethanol (ABE) fermentation by sequencing solventogenic clostridia strains.</title>
        <authorList>
            <person name="Brown S."/>
        </authorList>
    </citation>
    <scope>NUCLEOTIDE SEQUENCE [LARGE SCALE GENOMIC DNA]</scope>
    <source>
        <strain evidence="5 6">DJ011</strain>
    </source>
</reference>
<evidence type="ECO:0000259" key="3">
    <source>
        <dbReference type="Pfam" id="PF01408"/>
    </source>
</evidence>
<evidence type="ECO:0000313" key="6">
    <source>
        <dbReference type="Proteomes" id="UP000563151"/>
    </source>
</evidence>
<evidence type="ECO:0000259" key="4">
    <source>
        <dbReference type="Pfam" id="PF02894"/>
    </source>
</evidence>
<evidence type="ECO:0000256" key="2">
    <source>
        <dbReference type="ARBA" id="ARBA00023002"/>
    </source>
</evidence>
<evidence type="ECO:0000313" key="5">
    <source>
        <dbReference type="EMBL" id="MBC2398489.1"/>
    </source>
</evidence>
<dbReference type="GO" id="GO:0000166">
    <property type="term" value="F:nucleotide binding"/>
    <property type="evidence" value="ECO:0007669"/>
    <property type="project" value="InterPro"/>
</dbReference>
<dbReference type="EMBL" id="JAAZWO010000014">
    <property type="protein sequence ID" value="MBC2398489.1"/>
    <property type="molecule type" value="Genomic_DNA"/>
</dbReference>
<dbReference type="Pfam" id="PF01408">
    <property type="entry name" value="GFO_IDH_MocA"/>
    <property type="match status" value="1"/>
</dbReference>
<organism evidence="5 6">
    <name type="scientific">Clostridium tetanomorphum</name>
    <dbReference type="NCBI Taxonomy" id="1553"/>
    <lineage>
        <taxon>Bacteria</taxon>
        <taxon>Bacillati</taxon>
        <taxon>Bacillota</taxon>
        <taxon>Clostridia</taxon>
        <taxon>Eubacteriales</taxon>
        <taxon>Clostridiaceae</taxon>
        <taxon>Clostridium</taxon>
    </lineage>
</organism>
<feature type="domain" description="Gfo/Idh/MocA-like oxidoreductase N-terminal" evidence="3">
    <location>
        <begin position="5"/>
        <end position="125"/>
    </location>
</feature>
<dbReference type="InterPro" id="IPR051317">
    <property type="entry name" value="Gfo/Idh/MocA_oxidoreduct"/>
</dbReference>
<dbReference type="Proteomes" id="UP000563151">
    <property type="component" value="Unassembled WGS sequence"/>
</dbReference>
<evidence type="ECO:0000256" key="1">
    <source>
        <dbReference type="ARBA" id="ARBA00010928"/>
    </source>
</evidence>
<sequence length="354" mass="40554">MNKNIKIGLIGYSSGGRIYNAPIIQSVSGLEIIKIFERKDENIKLANKNFPNALVVSDLEQIFKDDNIDLVVIAVPTHLHYKLAYEALNNNKNVVVEKPFTVTSKEADSLIKFAKEKNKLLTVHHNRRWDSDFRTIKRVIENNIIGNLVQYEAHFDRFKNEIKEDHWKEQDIPGSGMVYDLGSHLIDGAQYLFGLPKEISADIRIERQGGKAPDSFQIILYYTNFKVILKSSMLVRGEVPHYMIFGDKGSFIKYGMDPQENLLRVGKSPLQCSSWGKENEELWGTIDSQINGIHIVGKIESELGDYRSFYHNVYKVLIGEEDLEVTPMQARNTIRIIELAMESSRRKCTISFNL</sequence>
<comment type="similarity">
    <text evidence="1">Belongs to the Gfo/Idh/MocA family.</text>
</comment>
<dbReference type="InterPro" id="IPR004104">
    <property type="entry name" value="Gfo/Idh/MocA-like_OxRdtase_C"/>
</dbReference>
<dbReference type="AlphaFoldDB" id="A0A923ECF6"/>
<dbReference type="InterPro" id="IPR000683">
    <property type="entry name" value="Gfo/Idh/MocA-like_OxRdtase_N"/>
</dbReference>
<dbReference type="Gene3D" id="3.40.50.720">
    <property type="entry name" value="NAD(P)-binding Rossmann-like Domain"/>
    <property type="match status" value="1"/>
</dbReference>
<gene>
    <name evidence="5" type="ORF">HGG79_12005</name>
</gene>
<keyword evidence="2" id="KW-0560">Oxidoreductase</keyword>
<proteinExistence type="inferred from homology"/>
<comment type="caution">
    <text evidence="5">The sequence shown here is derived from an EMBL/GenBank/DDBJ whole genome shotgun (WGS) entry which is preliminary data.</text>
</comment>
<dbReference type="RefSeq" id="WP_035144712.1">
    <property type="nucleotide sequence ID" value="NZ_JAAZWO010000014.1"/>
</dbReference>
<dbReference type="PANTHER" id="PTHR43708">
    <property type="entry name" value="CONSERVED EXPRESSED OXIDOREDUCTASE (EUROFUNG)"/>
    <property type="match status" value="1"/>
</dbReference>
<protein>
    <submittedName>
        <fullName evidence="5">Gfo/Idh/MocA family oxidoreductase</fullName>
    </submittedName>
</protein>
<dbReference type="Pfam" id="PF02894">
    <property type="entry name" value="GFO_IDH_MocA_C"/>
    <property type="match status" value="1"/>
</dbReference>
<name>A0A923ECF6_CLOTT</name>
<dbReference type="PANTHER" id="PTHR43708:SF5">
    <property type="entry name" value="CONSERVED EXPRESSED OXIDOREDUCTASE (EUROFUNG)-RELATED"/>
    <property type="match status" value="1"/>
</dbReference>
<dbReference type="InterPro" id="IPR036291">
    <property type="entry name" value="NAD(P)-bd_dom_sf"/>
</dbReference>
<dbReference type="Gene3D" id="3.30.360.10">
    <property type="entry name" value="Dihydrodipicolinate Reductase, domain 2"/>
    <property type="match status" value="1"/>
</dbReference>
<dbReference type="SUPFAM" id="SSF51735">
    <property type="entry name" value="NAD(P)-binding Rossmann-fold domains"/>
    <property type="match status" value="1"/>
</dbReference>
<accession>A0A923ECF6</accession>
<dbReference type="GO" id="GO:0016491">
    <property type="term" value="F:oxidoreductase activity"/>
    <property type="evidence" value="ECO:0007669"/>
    <property type="project" value="UniProtKB-KW"/>
</dbReference>